<name>A0A8S2IDE2_9BILA</name>
<dbReference type="Proteomes" id="UP000677228">
    <property type="component" value="Unassembled WGS sequence"/>
</dbReference>
<dbReference type="Proteomes" id="UP000682733">
    <property type="component" value="Unassembled WGS sequence"/>
</dbReference>
<comment type="caution">
    <text evidence="9">The sequence shown here is derived from an EMBL/GenBank/DDBJ whole genome shotgun (WGS) entry which is preliminary data.</text>
</comment>
<dbReference type="GO" id="GO:0005096">
    <property type="term" value="F:GTPase activator activity"/>
    <property type="evidence" value="ECO:0007669"/>
    <property type="project" value="UniProtKB-KW"/>
</dbReference>
<dbReference type="EMBL" id="CAJOBA010005508">
    <property type="protein sequence ID" value="CAF3745783.1"/>
    <property type="molecule type" value="Genomic_DNA"/>
</dbReference>
<accession>A0A8S2IDE2</accession>
<evidence type="ECO:0000259" key="6">
    <source>
        <dbReference type="Pfam" id="PF14655"/>
    </source>
</evidence>
<evidence type="ECO:0000256" key="4">
    <source>
        <dbReference type="ARBA" id="ARBA00022490"/>
    </source>
</evidence>
<organism evidence="9 10">
    <name type="scientific">Didymodactylos carnosus</name>
    <dbReference type="NCBI Taxonomy" id="1234261"/>
    <lineage>
        <taxon>Eukaryota</taxon>
        <taxon>Metazoa</taxon>
        <taxon>Spiralia</taxon>
        <taxon>Gnathifera</taxon>
        <taxon>Rotifera</taxon>
        <taxon>Eurotatoria</taxon>
        <taxon>Bdelloidea</taxon>
        <taxon>Philodinida</taxon>
        <taxon>Philodinidae</taxon>
        <taxon>Didymodactylos</taxon>
    </lineage>
</organism>
<comment type="subcellular location">
    <subcellularLocation>
        <location evidence="1">Cytoplasm</location>
    </subcellularLocation>
</comment>
<dbReference type="InterPro" id="IPR029257">
    <property type="entry name" value="RAB3GAP2_C"/>
</dbReference>
<dbReference type="PANTHER" id="PTHR12472:SF0">
    <property type="entry name" value="RAB3 GTPASE-ACTIVATING PROTEIN NON-CATALYTIC SUBUNIT"/>
    <property type="match status" value="1"/>
</dbReference>
<feature type="domain" description="Rab3-GAP regulatory subunit N-terminal" evidence="6">
    <location>
        <begin position="106"/>
        <end position="370"/>
    </location>
</feature>
<dbReference type="PANTHER" id="PTHR12472">
    <property type="entry name" value="RAB3-GAP REGULATORY DOMAIN"/>
    <property type="match status" value="1"/>
</dbReference>
<evidence type="ECO:0000313" key="8">
    <source>
        <dbReference type="EMBL" id="CAF0974630.1"/>
    </source>
</evidence>
<feature type="region of interest" description="Disordered" evidence="5">
    <location>
        <begin position="62"/>
        <end position="81"/>
    </location>
</feature>
<evidence type="ECO:0000256" key="2">
    <source>
        <dbReference type="ARBA" id="ARBA00008153"/>
    </source>
</evidence>
<evidence type="ECO:0000256" key="5">
    <source>
        <dbReference type="SAM" id="MobiDB-lite"/>
    </source>
</evidence>
<evidence type="ECO:0000256" key="1">
    <source>
        <dbReference type="ARBA" id="ARBA00004496"/>
    </source>
</evidence>
<dbReference type="InterPro" id="IPR026059">
    <property type="entry name" value="Rab3GAP2"/>
</dbReference>
<dbReference type="GO" id="GO:0005737">
    <property type="term" value="C:cytoplasm"/>
    <property type="evidence" value="ECO:0007669"/>
    <property type="project" value="UniProtKB-SubCell"/>
</dbReference>
<feature type="domain" description="Rab3GAP regulatory subunit C-terminal" evidence="7">
    <location>
        <begin position="904"/>
        <end position="1167"/>
    </location>
</feature>
<reference evidence="9" key="1">
    <citation type="submission" date="2021-02" db="EMBL/GenBank/DDBJ databases">
        <authorList>
            <person name="Nowell W R."/>
        </authorList>
    </citation>
    <scope>NUCLEOTIDE SEQUENCE</scope>
</reference>
<dbReference type="Pfam" id="PF14656">
    <property type="entry name" value="RAB3GAP2_C"/>
    <property type="match status" value="2"/>
</dbReference>
<dbReference type="EMBL" id="CAJNOK010005502">
    <property type="protein sequence ID" value="CAF0974630.1"/>
    <property type="molecule type" value="Genomic_DNA"/>
</dbReference>
<evidence type="ECO:0000313" key="9">
    <source>
        <dbReference type="EMBL" id="CAF3745783.1"/>
    </source>
</evidence>
<evidence type="ECO:0000313" key="10">
    <source>
        <dbReference type="Proteomes" id="UP000682733"/>
    </source>
</evidence>
<proteinExistence type="inferred from homology"/>
<evidence type="ECO:0000259" key="7">
    <source>
        <dbReference type="Pfam" id="PF14656"/>
    </source>
</evidence>
<sequence>MCTRAQQVPNVTRADIFLPKECRTDFVHFLAKMTCSLINLSVIDDLKRVRVLLLPDLVDDNHDGADENNDEQQQSNQQAHLKHSEALFTSNSALTIKNTASIQRKWLKECLLTFSPVLNILVTARDQTLVIFTTKSNNDQTVFSVSYETKLSVDKSERITSILCLPIASSKKNPDLPEWTCIIVGFTTGYVRCYTEDGLLLLSQIFHDDSVSQLKCHTQFPSKMRSLTEQPDELYIQYRSILVVIDGFSLYQLLKVCRDNVLKDANSSTISPQLSYKKWEFSNQEQVSDFIPAVTDNRFDQLCAASMTDGYQATICPIPPMFTRYITVGVSPYCNFYSCAGDSQLPQLTDVAFTLAVKLKSSLFSAMKFGFHDLRRHGEKIIVSPGLHMAAMTDSFGRVVLYDISHSIAIRMFKGYRDAEIGFIQIDETADTKSSPHFSSEKAALFLVIHAPRRQLLEVWGCQQGTRVAAFNVSKTCRLIYLDHYMLGWTNTFRPSSSSKYNFKQCIVLEENGEIKELQLPFHLILSDRSNQRAHDLMIFRQLRRLLRQSTSDTDQFKNDYRILIKRLIAFEMILEALNLLFQTDYVNLLTMRLFLQETKDYLNLNMDTLLKNDELISLYDYCEMSLRLFDIYSIIDEYRKMISTVVHSNETHEMFGKDEFQIELSLSDNETDMYYNIFDQYYQQYKQKYHKNGTLSNTNGNIIVNKTVQFIDDANNQNIRIQSKQSSLLTFGQFLSMFKQSHSTATSNYHHQISTLNRNNTSLTRQISTIEEKSSPFFLEITPTVYYDEFVLLGQYLFSSWLNDSEWCAEKFQEYLQLTHLKSIDLIQLCLYALLSQQNVPKSIKTLRQLVMALLTKTSVDNNEEEKENILCILEIFQQTPHLPSSLLILLIMKNHLDFSEKDRMAIDVLIKRLSALLCVKNLLSVHKPAISVSDNEEISDSKENRDDTITSLTVHNIFIQHQYEYLNKLIAKYLVKNQINPKWLVKLVTTNTNNENETDTEAICRIDQDDYEQHIRVNLSLCRQFLPHTFESTVLLVYCCWESIQLWSKTLNADSNSDSSFSLTTLFHLLLDYYDSIQISTVKQNLATLLWHTYFRSKIIILVQVIEKIGEIPKEHLYLKELRMTDKELITYLDFLIQFFDRFLDSIYNSSNETPIFNVDDTWSPHHTDPSELFERYPLSVSFRPNLLKPTLQSDEQYSTSSILELITEPKQVNPRLVWHHYKLIRLLYYIMYYNIQFVRPMSMFDTNGINAFFTDLHTHPLITDNIDNSVSNVRKLFFIRLLNTLFEKLSPFDDNPVGSTIVSEIFELNIQYILHFSTDMLVDNEYIRRHYICLLYAYGYDELASHEEYRVNEKQPLASELLIIAGLRLKHVIDTTMSRRIANENSSQIKIFFTSLELKLKLSSTLKTWLSSLNGLVDYPVKSCSLFSINNILAKIVCYLPQNYSQYNLAQEMIELVNTLNTKR</sequence>
<gene>
    <name evidence="8" type="ORF">OVA965_LOCUS13280</name>
    <name evidence="9" type="ORF">TMI583_LOCUS13283</name>
</gene>
<dbReference type="InterPro" id="IPR032839">
    <property type="entry name" value="RAB3GAP_N"/>
</dbReference>
<comment type="similarity">
    <text evidence="2">Belongs to the Rab3-GAP regulatory subunit family.</text>
</comment>
<keyword evidence="3" id="KW-0343">GTPase activation</keyword>
<protein>
    <submittedName>
        <fullName evidence="9">Uncharacterized protein</fullName>
    </submittedName>
</protein>
<dbReference type="Pfam" id="PF14655">
    <property type="entry name" value="RAB3GAP2_N"/>
    <property type="match status" value="1"/>
</dbReference>
<keyword evidence="4" id="KW-0963">Cytoplasm</keyword>
<evidence type="ECO:0000256" key="3">
    <source>
        <dbReference type="ARBA" id="ARBA00022468"/>
    </source>
</evidence>
<feature type="domain" description="Rab3GAP regulatory subunit C-terminal" evidence="7">
    <location>
        <begin position="1191"/>
        <end position="1444"/>
    </location>
</feature>